<organism evidence="1 2">
    <name type="scientific">Lecanosticta acicola</name>
    <dbReference type="NCBI Taxonomy" id="111012"/>
    <lineage>
        <taxon>Eukaryota</taxon>
        <taxon>Fungi</taxon>
        <taxon>Dikarya</taxon>
        <taxon>Ascomycota</taxon>
        <taxon>Pezizomycotina</taxon>
        <taxon>Dothideomycetes</taxon>
        <taxon>Dothideomycetidae</taxon>
        <taxon>Mycosphaerellales</taxon>
        <taxon>Mycosphaerellaceae</taxon>
        <taxon>Lecanosticta</taxon>
    </lineage>
</organism>
<dbReference type="Proteomes" id="UP001296104">
    <property type="component" value="Unassembled WGS sequence"/>
</dbReference>
<dbReference type="AlphaFoldDB" id="A0AAI9E948"/>
<comment type="caution">
    <text evidence="1">The sequence shown here is derived from an EMBL/GenBank/DDBJ whole genome shotgun (WGS) entry which is preliminary data.</text>
</comment>
<accession>A0AAI9E948</accession>
<gene>
    <name evidence="1" type="ORF">LECACI_7A002841</name>
</gene>
<keyword evidence="2" id="KW-1185">Reference proteome</keyword>
<name>A0AAI9E948_9PEZI</name>
<evidence type="ECO:0000313" key="1">
    <source>
        <dbReference type="EMBL" id="CAK3925155.1"/>
    </source>
</evidence>
<reference evidence="1" key="1">
    <citation type="submission" date="2023-11" db="EMBL/GenBank/DDBJ databases">
        <authorList>
            <person name="Alioto T."/>
            <person name="Alioto T."/>
            <person name="Gomez Garrido J."/>
        </authorList>
    </citation>
    <scope>NUCLEOTIDE SEQUENCE</scope>
</reference>
<dbReference type="EMBL" id="CAVMBE010000013">
    <property type="protein sequence ID" value="CAK3925155.1"/>
    <property type="molecule type" value="Genomic_DNA"/>
</dbReference>
<dbReference type="PANTHER" id="PTHR42085">
    <property type="entry name" value="F-BOX DOMAIN-CONTAINING PROTEIN"/>
    <property type="match status" value="1"/>
</dbReference>
<proteinExistence type="predicted"/>
<evidence type="ECO:0000313" key="2">
    <source>
        <dbReference type="Proteomes" id="UP001296104"/>
    </source>
</evidence>
<protein>
    <submittedName>
        <fullName evidence="1">Uncharacterized protein</fullName>
    </submittedName>
</protein>
<dbReference type="PANTHER" id="PTHR42085:SF1">
    <property type="entry name" value="F-BOX DOMAIN-CONTAINING PROTEIN"/>
    <property type="match status" value="1"/>
</dbReference>
<dbReference type="InterPro" id="IPR038883">
    <property type="entry name" value="AN11006-like"/>
</dbReference>
<sequence>MSPKKKTKLAVRFSNARNQTRSRLLGLPAELRNHIYHLVLSEMITYISKDTVIKTPAVTYKSRPVHGFCFDQTPGVLLTCKQIHVEAIKVYYANADFVFTAASHLERWARKARPENKKCIQKARVHVMYDAMRSWAVVFAEVDCLRRSAQLPTLSYGYNSQGVWRLDKCRNFKFCRR</sequence>